<dbReference type="Proteomes" id="UP000002730">
    <property type="component" value="Chromosome"/>
</dbReference>
<accession>D9SSK9</accession>
<dbReference type="HOGENOM" id="CLU_881949_0_0_9"/>
<organism evidence="1 2">
    <name type="scientific">Clostridium cellulovorans (strain ATCC 35296 / DSM 3052 / OCM 3 / 743B)</name>
    <dbReference type="NCBI Taxonomy" id="573061"/>
    <lineage>
        <taxon>Bacteria</taxon>
        <taxon>Bacillati</taxon>
        <taxon>Bacillota</taxon>
        <taxon>Clostridia</taxon>
        <taxon>Eubacteriales</taxon>
        <taxon>Clostridiaceae</taxon>
        <taxon>Clostridium</taxon>
    </lineage>
</organism>
<name>D9SSK9_CLOC7</name>
<gene>
    <name evidence="1" type="ordered locus">Clocel_0836</name>
</gene>
<keyword evidence="2" id="KW-1185">Reference proteome</keyword>
<dbReference type="OrthoDB" id="2056729at2"/>
<evidence type="ECO:0000313" key="2">
    <source>
        <dbReference type="Proteomes" id="UP000002730"/>
    </source>
</evidence>
<reference evidence="1 2" key="1">
    <citation type="submission" date="2010-08" db="EMBL/GenBank/DDBJ databases">
        <title>Complete sequence of Clostridium cellulovorans 743B.</title>
        <authorList>
            <consortium name="US DOE Joint Genome Institute"/>
            <person name="Lucas S."/>
            <person name="Copeland A."/>
            <person name="Lapidus A."/>
            <person name="Cheng J.-F."/>
            <person name="Bruce D."/>
            <person name="Goodwin L."/>
            <person name="Pitluck S."/>
            <person name="Chertkov O."/>
            <person name="Detter J.C."/>
            <person name="Han C."/>
            <person name="Tapia R."/>
            <person name="Land M."/>
            <person name="Hauser L."/>
            <person name="Chang Y.-J."/>
            <person name="Jeffries C."/>
            <person name="Kyrpides N."/>
            <person name="Ivanova N."/>
            <person name="Mikhailova N."/>
            <person name="Hemme C.L."/>
            <person name="Woyke T."/>
        </authorList>
    </citation>
    <scope>NUCLEOTIDE SEQUENCE [LARGE SCALE GENOMIC DNA]</scope>
    <source>
        <strain evidence="2">ATCC 35296 / DSM 3052 / OCM 3 / 743B</strain>
    </source>
</reference>
<dbReference type="AlphaFoldDB" id="D9SSK9"/>
<sequence length="315" mass="36437">MKLNEWLTICDIGGLGEPSIPATRFYTYYVDYNKGWSPILTPEFTIDDSPVTKENFYLSAQEILLRLYNLAIEIIGLGDDEIRISEKVIKWCSDNLHPYNINKIYKSIPNVDDFRIEEPDPYASPRKWYEEKIKETIELSEINLYEFLKDLNGLYELTKTYYGIFSFKSGSSQIIEDLKTILQYKSQWNKLATKIIDDKKISGESLKKFAETIPEIQFSMKFDEKNNTFYIGPDLNSVFEIATYALIRWIATNAPNMEDTDTKKTLFICEACGKIGVKSGPRRKYCATKECQGTRNARKAARSKKNIKDNKSLLD</sequence>
<protein>
    <submittedName>
        <fullName evidence="1">Uncharacterized protein</fullName>
    </submittedName>
</protein>
<dbReference type="EMBL" id="CP002160">
    <property type="protein sequence ID" value="ADL50606.1"/>
    <property type="molecule type" value="Genomic_DNA"/>
</dbReference>
<dbReference type="KEGG" id="ccb:Clocel_0836"/>
<dbReference type="eggNOG" id="ENOG50337Q7">
    <property type="taxonomic scope" value="Bacteria"/>
</dbReference>
<dbReference type="RefSeq" id="WP_010076555.1">
    <property type="nucleotide sequence ID" value="NC_014393.1"/>
</dbReference>
<evidence type="ECO:0000313" key="1">
    <source>
        <dbReference type="EMBL" id="ADL50606.1"/>
    </source>
</evidence>
<proteinExistence type="predicted"/>